<keyword evidence="11" id="KW-1185">Reference proteome</keyword>
<proteinExistence type="inferred from homology"/>
<evidence type="ECO:0000313" key="11">
    <source>
        <dbReference type="Proteomes" id="UP000238937"/>
    </source>
</evidence>
<dbReference type="OrthoDB" id="418298at2"/>
<dbReference type="HAMAP" id="MF_01308">
    <property type="entry name" value="CemA_PxcA"/>
    <property type="match status" value="1"/>
</dbReference>
<evidence type="ECO:0000256" key="9">
    <source>
        <dbReference type="SAM" id="Phobius"/>
    </source>
</evidence>
<dbReference type="EMBL" id="PVWO01000100">
    <property type="protein sequence ID" value="PSB56955.1"/>
    <property type="molecule type" value="Genomic_DNA"/>
</dbReference>
<organism evidence="10 11">
    <name type="scientific">Chamaesiphon polymorphus CCALA 037</name>
    <dbReference type="NCBI Taxonomy" id="2107692"/>
    <lineage>
        <taxon>Bacteria</taxon>
        <taxon>Bacillati</taxon>
        <taxon>Cyanobacteriota</taxon>
        <taxon>Cyanophyceae</taxon>
        <taxon>Gomontiellales</taxon>
        <taxon>Chamaesiphonaceae</taxon>
        <taxon>Chamaesiphon</taxon>
    </lineage>
</organism>
<keyword evidence="5 9" id="KW-1133">Transmembrane helix</keyword>
<dbReference type="GO" id="GO:0016020">
    <property type="term" value="C:membrane"/>
    <property type="evidence" value="ECO:0007669"/>
    <property type="project" value="UniProtKB-SubCell"/>
</dbReference>
<evidence type="ECO:0000256" key="2">
    <source>
        <dbReference type="ARBA" id="ARBA00022448"/>
    </source>
</evidence>
<feature type="transmembrane region" description="Helical" evidence="9">
    <location>
        <begin position="171"/>
        <end position="189"/>
    </location>
</feature>
<evidence type="ECO:0000256" key="6">
    <source>
        <dbReference type="ARBA" id="ARBA00023065"/>
    </source>
</evidence>
<evidence type="ECO:0000256" key="8">
    <source>
        <dbReference type="SAM" id="MobiDB-lite"/>
    </source>
</evidence>
<protein>
    <submittedName>
        <fullName evidence="10">Proton extrusion protein PcxA</fullName>
    </submittedName>
</protein>
<feature type="compositionally biased region" description="Polar residues" evidence="8">
    <location>
        <begin position="100"/>
        <end position="126"/>
    </location>
</feature>
<feature type="region of interest" description="Disordered" evidence="8">
    <location>
        <begin position="1"/>
        <end position="23"/>
    </location>
</feature>
<dbReference type="Proteomes" id="UP000238937">
    <property type="component" value="Unassembled WGS sequence"/>
</dbReference>
<evidence type="ECO:0000256" key="1">
    <source>
        <dbReference type="ARBA" id="ARBA00004141"/>
    </source>
</evidence>
<keyword evidence="6" id="KW-0406">Ion transport</keyword>
<dbReference type="PANTHER" id="PTHR33650">
    <property type="entry name" value="CHLOROPLAST ENVELOPE MEMBRANE PROTEIN-RELATED"/>
    <property type="match status" value="1"/>
</dbReference>
<dbReference type="RefSeq" id="WP_106303665.1">
    <property type="nucleotide sequence ID" value="NZ_PVWO01000100.1"/>
</dbReference>
<keyword evidence="3 9" id="KW-0812">Transmembrane</keyword>
<evidence type="ECO:0000256" key="3">
    <source>
        <dbReference type="ARBA" id="ARBA00022692"/>
    </source>
</evidence>
<dbReference type="Pfam" id="PF03040">
    <property type="entry name" value="CemA"/>
    <property type="match status" value="1"/>
</dbReference>
<feature type="compositionally biased region" description="Polar residues" evidence="8">
    <location>
        <begin position="80"/>
        <end position="89"/>
    </location>
</feature>
<gene>
    <name evidence="10" type="ORF">C7B77_10125</name>
</gene>
<evidence type="ECO:0000256" key="7">
    <source>
        <dbReference type="ARBA" id="ARBA00023136"/>
    </source>
</evidence>
<comment type="subcellular location">
    <subcellularLocation>
        <location evidence="1">Membrane</location>
        <topology evidence="1">Multi-pass membrane protein</topology>
    </subcellularLocation>
</comment>
<dbReference type="InterPro" id="IPR004282">
    <property type="entry name" value="CemA"/>
</dbReference>
<feature type="compositionally biased region" description="Pro residues" evidence="8">
    <location>
        <begin position="69"/>
        <end position="79"/>
    </location>
</feature>
<comment type="caution">
    <text evidence="10">The sequence shown here is derived from an EMBL/GenBank/DDBJ whole genome shotgun (WGS) entry which is preliminary data.</text>
</comment>
<reference evidence="10 11" key="1">
    <citation type="submission" date="2018-03" db="EMBL/GenBank/DDBJ databases">
        <title>The ancient ancestry and fast evolution of plastids.</title>
        <authorList>
            <person name="Moore K.R."/>
            <person name="Magnabosco C."/>
            <person name="Momper L."/>
            <person name="Gold D.A."/>
            <person name="Bosak T."/>
            <person name="Fournier G.P."/>
        </authorList>
    </citation>
    <scope>NUCLEOTIDE SEQUENCE [LARGE SCALE GENOMIC DNA]</scope>
    <source>
        <strain evidence="10 11">CCALA 037</strain>
    </source>
</reference>
<evidence type="ECO:0000256" key="5">
    <source>
        <dbReference type="ARBA" id="ARBA00022989"/>
    </source>
</evidence>
<feature type="compositionally biased region" description="Basic and acidic residues" evidence="8">
    <location>
        <begin position="1"/>
        <end position="17"/>
    </location>
</feature>
<dbReference type="AlphaFoldDB" id="A0A2T1GHA1"/>
<accession>A0A2T1GHA1</accession>
<keyword evidence="4" id="KW-0375">Hydrogen ion transport</keyword>
<feature type="non-terminal residue" evidence="10">
    <location>
        <position position="1"/>
    </location>
</feature>
<evidence type="ECO:0000313" key="10">
    <source>
        <dbReference type="EMBL" id="PSB56955.1"/>
    </source>
</evidence>
<evidence type="ECO:0000256" key="4">
    <source>
        <dbReference type="ARBA" id="ARBA00022781"/>
    </source>
</evidence>
<dbReference type="PANTHER" id="PTHR33650:SF2">
    <property type="entry name" value="CHLOROPLAST ENVELOPE MEMBRANE PROTEIN"/>
    <property type="match status" value="1"/>
</dbReference>
<feature type="region of interest" description="Disordered" evidence="8">
    <location>
        <begin position="65"/>
        <end position="126"/>
    </location>
</feature>
<dbReference type="GO" id="GO:1902600">
    <property type="term" value="P:proton transmembrane transport"/>
    <property type="evidence" value="ECO:0007669"/>
    <property type="project" value="UniProtKB-KW"/>
</dbReference>
<keyword evidence="7 9" id="KW-0472">Membrane</keyword>
<feature type="compositionally biased region" description="Low complexity" evidence="8">
    <location>
        <begin position="90"/>
        <end position="99"/>
    </location>
</feature>
<name>A0A2T1GHA1_9CYAN</name>
<keyword evidence="2" id="KW-0813">Transport</keyword>
<sequence length="392" mass="45070">NNYPQSREREQFDRRGGNDLNPYTQDIEYEARILEKLSFIDEILTRYADRAIDPLRSSLGERAIDFMAPPEPPEPPEPPSSLSISRPASAQQNRQRAANLTQPNPTPSRRQSNRMSNRLEQSNENVNNDKKAVIDISIINTFRRIQQDLNPNADVQVLENYRFSQSKTRTSLRFILMMILVPLLVQYISKIVVVGPVVDAYRSYQHADVFLNVNLEKEAFEEIETFEKQIKFQQLVGLAPKLTPKQQEEQIKHKAEQVKVNFYRKSSEAVKNWFADILAVITFSWLITHSKQQIEILKSFFGDLIYGLSDTAKAFIIILLTDTFVGFHSPHGWEIILEGTAKHLGIADNNGFNSLFIATFPVLMDTVFKYWIFRYLTGQSPSSVATYKSMNE</sequence>